<dbReference type="AlphaFoldDB" id="A0A4Y6I7L2"/>
<dbReference type="RefSeq" id="WP_208664936.1">
    <property type="nucleotide sequence ID" value="NZ_CP041147.1"/>
</dbReference>
<keyword evidence="10 11" id="KW-0238">DNA-binding</keyword>
<dbReference type="Gene3D" id="3.40.50.300">
    <property type="entry name" value="P-loop containing nucleotide triphosphate hydrolases"/>
    <property type="match status" value="2"/>
</dbReference>
<accession>A0A4Y6I7L2</accession>
<evidence type="ECO:0000256" key="4">
    <source>
        <dbReference type="ARBA" id="ARBA00022722"/>
    </source>
</evidence>
<dbReference type="Gene3D" id="1.20.58.2040">
    <property type="match status" value="1"/>
</dbReference>
<keyword evidence="12" id="KW-0175">Coiled coil</keyword>
<reference evidence="14 15" key="1">
    <citation type="submission" date="2019-06" db="EMBL/GenBank/DDBJ databases">
        <title>Mycoplasma nasistruthionis sp. nov. str Ms03.</title>
        <authorList>
            <person name="Botes A."/>
        </authorList>
    </citation>
    <scope>NUCLEOTIDE SEQUENCE [LARGE SCALE GENOMIC DNA]</scope>
    <source>
        <strain evidence="14 15">Ms03</strain>
    </source>
</reference>
<evidence type="ECO:0000256" key="8">
    <source>
        <dbReference type="ARBA" id="ARBA00022801"/>
    </source>
</evidence>
<evidence type="ECO:0000256" key="9">
    <source>
        <dbReference type="ARBA" id="ARBA00022840"/>
    </source>
</evidence>
<dbReference type="NCBIfam" id="TIGR00348">
    <property type="entry name" value="hsdR"/>
    <property type="match status" value="1"/>
</dbReference>
<dbReference type="CDD" id="cd22332">
    <property type="entry name" value="HsdR_N"/>
    <property type="match status" value="1"/>
</dbReference>
<dbReference type="GO" id="GO:0005524">
    <property type="term" value="F:ATP binding"/>
    <property type="evidence" value="ECO:0007669"/>
    <property type="project" value="UniProtKB-KW"/>
</dbReference>
<sequence length="928" mass="109186">MQKEVNVANQNQFLDFNTKENEWVILDRFTSKIPKGRTYQTEKQLEDLLIKTLQSQGVEYKEDIKKHEDLVRLVKKEIERLNQVEFNKSEWDRFCNTYLLKELDSQQDCAERIQENWIVDFQFDNGNNANIKLIDKNDIFKNKVFVIRQFEQDRETTNHNRYDVTILINGIPMIQIELKKRGENIVEAFNQIKRYQKESLNTTHSLYKYLHIFVISNGTLTRYFANNYSKREEPNKHLDYSKDTSVWTLLNNEHLNDLDDFAQTFLQPRVILNMIIKYTVFNVDKKLLVLRPYQIAACEAIEREVKRKFVNKDHNSNGGYIWHTTGSGKTLTSFKAAQLISKIEEVEKVLFVVDRKDLDTQTIREFQKFRKDSVSGSKDTKQLTENIESTSKDTKIVVTTIQKLSNFIKQNKNHSIFSKNVVLIFDECHRSQFGKFRQDIIKNFSKNNLCQFGLTGTPIFDENAMITAGLTTTSSIFGQKDALHKYIITDAIRDEKVLKFNIDYVSTTKKLKDHSKFAEAETKIEEKAYETNFLDHPKRIKAITSYILEKFNDKTARIKTNGLNNFKNGFNALFAVSSISAAKKYYEEFKRQQNELPKENRLKIAMVYTFNPNGFVDNAIMSQSEYFGKTDVDQEFEQNQYYTEKEYLQQVIKDYNTDNKSNFTIDEFHDYYSDVTKRLKDRDIDLCIVVNMLLTGFDAPTLNTLFIDKNLKYHGLIQAFSRTNRPYNKNKAHGNIVSFRDLKPNVDQALKLFANGANSTAILQHSYNDLVYGYFDKDNNTGVKGFLELNKELKENFPEPKSYFTPQEEIQFVKTFNEFQKLSNTLEFFDEFQELKENNSEILTAREIQDYKSLWVEIRRKATEEKEKRKKQEQVEHDNSVYGELEFSVEIIRTDHINLEYILKLINNKMFEIIEKIHGKLTISVEEE</sequence>
<dbReference type="GO" id="GO:0003677">
    <property type="term" value="F:DNA binding"/>
    <property type="evidence" value="ECO:0007669"/>
    <property type="project" value="UniProtKB-KW"/>
</dbReference>
<dbReference type="Proteomes" id="UP000315201">
    <property type="component" value="Chromosome"/>
</dbReference>
<dbReference type="InterPro" id="IPR022625">
    <property type="entry name" value="TypeI_RM_Rsu_C"/>
</dbReference>
<gene>
    <name evidence="14" type="ORF">FIV53_01045</name>
</gene>
<protein>
    <recommendedName>
        <fullName evidence="11">Type I restriction enzyme endonuclease subunit</fullName>
        <shortName evidence="11">R protein</shortName>
        <ecNumber evidence="11">3.1.21.3</ecNumber>
    </recommendedName>
</protein>
<evidence type="ECO:0000256" key="12">
    <source>
        <dbReference type="SAM" id="Coils"/>
    </source>
</evidence>
<keyword evidence="5 11" id="KW-0547">Nucleotide-binding</keyword>
<comment type="subunit">
    <text evidence="3 11">The type I restriction/modification system is composed of three polypeptides R, M and S.</text>
</comment>
<dbReference type="InterPro" id="IPR027417">
    <property type="entry name" value="P-loop_NTPase"/>
</dbReference>
<feature type="domain" description="Helicase ATP-binding" evidence="13">
    <location>
        <begin position="310"/>
        <end position="476"/>
    </location>
</feature>
<evidence type="ECO:0000313" key="15">
    <source>
        <dbReference type="Proteomes" id="UP000315201"/>
    </source>
</evidence>
<evidence type="ECO:0000259" key="13">
    <source>
        <dbReference type="PROSITE" id="PS51192"/>
    </source>
</evidence>
<dbReference type="InterPro" id="IPR040980">
    <property type="entry name" value="SWI2_SNF2"/>
</dbReference>
<dbReference type="GO" id="GO:0009035">
    <property type="term" value="F:type I site-specific deoxyribonuclease activity"/>
    <property type="evidence" value="ECO:0007669"/>
    <property type="project" value="UniProtKB-EC"/>
</dbReference>
<dbReference type="SMART" id="SM00487">
    <property type="entry name" value="DEXDc"/>
    <property type="match status" value="1"/>
</dbReference>
<organism evidence="14 15">
    <name type="scientific">Mycoplasma nasistruthionis</name>
    <dbReference type="NCBI Taxonomy" id="353852"/>
    <lineage>
        <taxon>Bacteria</taxon>
        <taxon>Bacillati</taxon>
        <taxon>Mycoplasmatota</taxon>
        <taxon>Mollicutes</taxon>
        <taxon>Mycoplasmataceae</taxon>
        <taxon>Mycoplasma</taxon>
    </lineage>
</organism>
<keyword evidence="9 11" id="KW-0067">ATP-binding</keyword>
<dbReference type="PANTHER" id="PTHR30195">
    <property type="entry name" value="TYPE I SITE-SPECIFIC DEOXYRIBONUCLEASE PROTEIN SUBUNIT M AND R"/>
    <property type="match status" value="1"/>
</dbReference>
<dbReference type="PROSITE" id="PS51192">
    <property type="entry name" value="HELICASE_ATP_BIND_1"/>
    <property type="match status" value="1"/>
</dbReference>
<dbReference type="REBASE" id="368820">
    <property type="entry name" value="MnaMs03ORF1060P"/>
</dbReference>
<evidence type="ECO:0000256" key="5">
    <source>
        <dbReference type="ARBA" id="ARBA00022741"/>
    </source>
</evidence>
<evidence type="ECO:0000256" key="10">
    <source>
        <dbReference type="ARBA" id="ARBA00023125"/>
    </source>
</evidence>
<keyword evidence="4" id="KW-0540">Nuclease</keyword>
<dbReference type="InterPro" id="IPR014001">
    <property type="entry name" value="Helicase_ATP-bd"/>
</dbReference>
<name>A0A4Y6I7L2_9MOLU</name>
<evidence type="ECO:0000256" key="3">
    <source>
        <dbReference type="ARBA" id="ARBA00011296"/>
    </source>
</evidence>
<keyword evidence="15" id="KW-1185">Reference proteome</keyword>
<feature type="non-terminal residue" evidence="14">
    <location>
        <position position="928"/>
    </location>
</feature>
<dbReference type="CDD" id="cd18800">
    <property type="entry name" value="SF2_C_EcoR124I-like"/>
    <property type="match status" value="1"/>
</dbReference>
<evidence type="ECO:0000256" key="11">
    <source>
        <dbReference type="RuleBase" id="RU364115"/>
    </source>
</evidence>
<evidence type="ECO:0000256" key="2">
    <source>
        <dbReference type="ARBA" id="ARBA00008598"/>
    </source>
</evidence>
<comment type="function">
    <text evidence="11">Subunit R is required for both nuclease and ATPase activities, but not for modification.</text>
</comment>
<comment type="similarity">
    <text evidence="2 11">Belongs to the HsdR family.</text>
</comment>
<keyword evidence="6 11" id="KW-0680">Restriction system</keyword>
<dbReference type="InterPro" id="IPR051268">
    <property type="entry name" value="Type-I_R_enzyme_R_subunit"/>
</dbReference>
<dbReference type="GO" id="GO:0009307">
    <property type="term" value="P:DNA restriction-modification system"/>
    <property type="evidence" value="ECO:0007669"/>
    <property type="project" value="UniProtKB-KW"/>
</dbReference>
<evidence type="ECO:0000256" key="6">
    <source>
        <dbReference type="ARBA" id="ARBA00022747"/>
    </source>
</evidence>
<dbReference type="Pfam" id="PF12008">
    <property type="entry name" value="EcoR124_C"/>
    <property type="match status" value="1"/>
</dbReference>
<proteinExistence type="inferred from homology"/>
<keyword evidence="7 14" id="KW-0255">Endonuclease</keyword>
<feature type="coiled-coil region" evidence="12">
    <location>
        <begin position="50"/>
        <end position="84"/>
    </location>
</feature>
<dbReference type="EC" id="3.1.21.3" evidence="11"/>
<dbReference type="Gene3D" id="3.90.1570.50">
    <property type="match status" value="2"/>
</dbReference>
<dbReference type="InterPro" id="IPR004473">
    <property type="entry name" value="Restrct_endonuc_typeI_HsdR"/>
</dbReference>
<dbReference type="InterPro" id="IPR007409">
    <property type="entry name" value="Restrct_endonuc_type1_HsdR_N"/>
</dbReference>
<dbReference type="Pfam" id="PF22679">
    <property type="entry name" value="T1R_D3-like"/>
    <property type="match status" value="1"/>
</dbReference>
<evidence type="ECO:0000256" key="1">
    <source>
        <dbReference type="ARBA" id="ARBA00000851"/>
    </source>
</evidence>
<dbReference type="InterPro" id="IPR055180">
    <property type="entry name" value="HsdR_RecA-like_helicase_dom_2"/>
</dbReference>
<dbReference type="Pfam" id="PF18766">
    <property type="entry name" value="SWI2_SNF2"/>
    <property type="match status" value="1"/>
</dbReference>
<dbReference type="SUPFAM" id="SSF52540">
    <property type="entry name" value="P-loop containing nucleoside triphosphate hydrolases"/>
    <property type="match status" value="1"/>
</dbReference>
<keyword evidence="8 11" id="KW-0378">Hydrolase</keyword>
<dbReference type="Pfam" id="PF04313">
    <property type="entry name" value="HSDR_N"/>
    <property type="match status" value="1"/>
</dbReference>
<evidence type="ECO:0000256" key="7">
    <source>
        <dbReference type="ARBA" id="ARBA00022759"/>
    </source>
</evidence>
<dbReference type="EMBL" id="CP041147">
    <property type="protein sequence ID" value="QDF64898.1"/>
    <property type="molecule type" value="Genomic_DNA"/>
</dbReference>
<evidence type="ECO:0000313" key="14">
    <source>
        <dbReference type="EMBL" id="QDF64898.1"/>
    </source>
</evidence>
<comment type="catalytic activity">
    <reaction evidence="1 11">
        <text>Endonucleolytic cleavage of DNA to give random double-stranded fragments with terminal 5'-phosphates, ATP is simultaneously hydrolyzed.</text>
        <dbReference type="EC" id="3.1.21.3"/>
    </reaction>
</comment>
<dbReference type="PANTHER" id="PTHR30195:SF16">
    <property type="entry name" value="TYPE I RESTRICTION ENZYME ENDONUCLEASE SUBUNIT"/>
    <property type="match status" value="1"/>
</dbReference>